<keyword evidence="4" id="KW-1185">Reference proteome</keyword>
<dbReference type="EMBL" id="JBHULB010000016">
    <property type="protein sequence ID" value="MFD2587580.1"/>
    <property type="molecule type" value="Genomic_DNA"/>
</dbReference>
<dbReference type="PANTHER" id="PTHR14969:SF13">
    <property type="entry name" value="AT30094P"/>
    <property type="match status" value="1"/>
</dbReference>
<evidence type="ECO:0000256" key="1">
    <source>
        <dbReference type="SAM" id="Phobius"/>
    </source>
</evidence>
<evidence type="ECO:0000313" key="3">
    <source>
        <dbReference type="EMBL" id="MFD2587580.1"/>
    </source>
</evidence>
<reference evidence="4" key="1">
    <citation type="journal article" date="2019" name="Int. J. Syst. Evol. Microbiol.">
        <title>The Global Catalogue of Microorganisms (GCM) 10K type strain sequencing project: providing services to taxonomists for standard genome sequencing and annotation.</title>
        <authorList>
            <consortium name="The Broad Institute Genomics Platform"/>
            <consortium name="The Broad Institute Genome Sequencing Center for Infectious Disease"/>
            <person name="Wu L."/>
            <person name="Ma J."/>
        </authorList>
    </citation>
    <scope>NUCLEOTIDE SEQUENCE [LARGE SCALE GENOMIC DNA]</scope>
    <source>
        <strain evidence="4">KCTC 52368</strain>
    </source>
</reference>
<keyword evidence="1" id="KW-1133">Transmembrane helix</keyword>
<protein>
    <submittedName>
        <fullName evidence="3">Phosphatase PAP2 family protein</fullName>
    </submittedName>
</protein>
<dbReference type="SUPFAM" id="SSF48317">
    <property type="entry name" value="Acid phosphatase/Vanadium-dependent haloperoxidase"/>
    <property type="match status" value="1"/>
</dbReference>
<comment type="caution">
    <text evidence="3">The sequence shown here is derived from an EMBL/GenBank/DDBJ whole genome shotgun (WGS) entry which is preliminary data.</text>
</comment>
<dbReference type="PANTHER" id="PTHR14969">
    <property type="entry name" value="SPHINGOSINE-1-PHOSPHATE PHOSPHOHYDROLASE"/>
    <property type="match status" value="1"/>
</dbReference>
<sequence length="189" mass="22111">MFEKLLKWDRETFLYLNSLGIEKYDAFWSIVTDITTWIPLYLLFIFLFFYKTSSAEGLRKTSVFLALTIFILLITDLTKNFVARLRPNNDEEINALIRILKSPMDYSFFSGHAASSFAITVLVFLLLRKKYKWAILFFIWPLLFATSRIYVGVHFPLDILVGIFVGVASGLLFYALYKRFLERKKIPVS</sequence>
<accession>A0ABW5MYQ1</accession>
<feature type="transmembrane region" description="Helical" evidence="1">
    <location>
        <begin position="134"/>
        <end position="153"/>
    </location>
</feature>
<gene>
    <name evidence="3" type="ORF">ACFSQJ_11605</name>
</gene>
<dbReference type="Pfam" id="PF01569">
    <property type="entry name" value="PAP2"/>
    <property type="match status" value="1"/>
</dbReference>
<feature type="transmembrane region" description="Helical" evidence="1">
    <location>
        <begin position="26"/>
        <end position="50"/>
    </location>
</feature>
<feature type="domain" description="Phosphatidic acid phosphatase type 2/haloperoxidase" evidence="2">
    <location>
        <begin position="61"/>
        <end position="174"/>
    </location>
</feature>
<dbReference type="Proteomes" id="UP001597526">
    <property type="component" value="Unassembled WGS sequence"/>
</dbReference>
<dbReference type="InterPro" id="IPR000326">
    <property type="entry name" value="PAP2/HPO"/>
</dbReference>
<feature type="transmembrane region" description="Helical" evidence="1">
    <location>
        <begin position="106"/>
        <end position="127"/>
    </location>
</feature>
<feature type="transmembrane region" description="Helical" evidence="1">
    <location>
        <begin position="62"/>
        <end position="82"/>
    </location>
</feature>
<dbReference type="SMART" id="SM00014">
    <property type="entry name" value="acidPPc"/>
    <property type="match status" value="1"/>
</dbReference>
<name>A0ABW5MYQ1_9FLAO</name>
<keyword evidence="1" id="KW-0812">Transmembrane</keyword>
<dbReference type="RefSeq" id="WP_377767117.1">
    <property type="nucleotide sequence ID" value="NZ_JBHULB010000016.1"/>
</dbReference>
<evidence type="ECO:0000259" key="2">
    <source>
        <dbReference type="SMART" id="SM00014"/>
    </source>
</evidence>
<feature type="transmembrane region" description="Helical" evidence="1">
    <location>
        <begin position="159"/>
        <end position="177"/>
    </location>
</feature>
<dbReference type="Gene3D" id="1.20.144.10">
    <property type="entry name" value="Phosphatidic acid phosphatase type 2/haloperoxidase"/>
    <property type="match status" value="1"/>
</dbReference>
<proteinExistence type="predicted"/>
<dbReference type="InterPro" id="IPR036938">
    <property type="entry name" value="PAP2/HPO_sf"/>
</dbReference>
<organism evidence="3 4">
    <name type="scientific">Croceitalea marina</name>
    <dbReference type="NCBI Taxonomy" id="1775166"/>
    <lineage>
        <taxon>Bacteria</taxon>
        <taxon>Pseudomonadati</taxon>
        <taxon>Bacteroidota</taxon>
        <taxon>Flavobacteriia</taxon>
        <taxon>Flavobacteriales</taxon>
        <taxon>Flavobacteriaceae</taxon>
        <taxon>Croceitalea</taxon>
    </lineage>
</organism>
<evidence type="ECO:0000313" key="4">
    <source>
        <dbReference type="Proteomes" id="UP001597526"/>
    </source>
</evidence>
<keyword evidence="1" id="KW-0472">Membrane</keyword>